<evidence type="ECO:0000313" key="2">
    <source>
        <dbReference type="Proteomes" id="UP001139157"/>
    </source>
</evidence>
<name>A0A9X2EEW8_9NOCA</name>
<evidence type="ECO:0000313" key="1">
    <source>
        <dbReference type="EMBL" id="MCM6777738.1"/>
    </source>
</evidence>
<dbReference type="EMBL" id="JAMRXG010000017">
    <property type="protein sequence ID" value="MCM6777738.1"/>
    <property type="molecule type" value="Genomic_DNA"/>
</dbReference>
<organism evidence="1 2">
    <name type="scientific">Nocardia pulmonis</name>
    <dbReference type="NCBI Taxonomy" id="2951408"/>
    <lineage>
        <taxon>Bacteria</taxon>
        <taxon>Bacillati</taxon>
        <taxon>Actinomycetota</taxon>
        <taxon>Actinomycetes</taxon>
        <taxon>Mycobacteriales</taxon>
        <taxon>Nocardiaceae</taxon>
        <taxon>Nocardia</taxon>
    </lineage>
</organism>
<dbReference type="Proteomes" id="UP001139157">
    <property type="component" value="Unassembled WGS sequence"/>
</dbReference>
<proteinExistence type="predicted"/>
<sequence length="104" mass="12027">MNDRHEYAGARQIREGGWIAMCACGRESAGRRKLKNARAEINRHIEKMAAQPLSCPRPGARRFRTQVNAEKSMGAHWQTDRRRRLPVHAEKCRCGYWHLTKNAT</sequence>
<reference evidence="1" key="1">
    <citation type="submission" date="2022-06" db="EMBL/GenBank/DDBJ databases">
        <title>Novel species in genus nocardia.</title>
        <authorList>
            <person name="Li F."/>
        </authorList>
    </citation>
    <scope>NUCLEOTIDE SEQUENCE</scope>
    <source>
        <strain evidence="1">CDC141</strain>
    </source>
</reference>
<dbReference type="RefSeq" id="WP_251917150.1">
    <property type="nucleotide sequence ID" value="NZ_JAMRXG010000017.1"/>
</dbReference>
<dbReference type="AlphaFoldDB" id="A0A9X2EEW8"/>
<protein>
    <submittedName>
        <fullName evidence="1">Uncharacterized protein</fullName>
    </submittedName>
</protein>
<accession>A0A9X2EEW8</accession>
<gene>
    <name evidence="1" type="ORF">NDR86_30065</name>
</gene>
<keyword evidence="2" id="KW-1185">Reference proteome</keyword>
<comment type="caution">
    <text evidence="1">The sequence shown here is derived from an EMBL/GenBank/DDBJ whole genome shotgun (WGS) entry which is preliminary data.</text>
</comment>